<keyword evidence="2" id="KW-1185">Reference proteome</keyword>
<comment type="caution">
    <text evidence="1">The sequence shown here is derived from an EMBL/GenBank/DDBJ whole genome shotgun (WGS) entry which is preliminary data.</text>
</comment>
<accession>A0A8I3A545</accession>
<organism evidence="1 2">
    <name type="scientific">Boletus reticuloceps</name>
    <dbReference type="NCBI Taxonomy" id="495285"/>
    <lineage>
        <taxon>Eukaryota</taxon>
        <taxon>Fungi</taxon>
        <taxon>Dikarya</taxon>
        <taxon>Basidiomycota</taxon>
        <taxon>Agaricomycotina</taxon>
        <taxon>Agaricomycetes</taxon>
        <taxon>Agaricomycetidae</taxon>
        <taxon>Boletales</taxon>
        <taxon>Boletineae</taxon>
        <taxon>Boletaceae</taxon>
        <taxon>Boletoideae</taxon>
        <taxon>Boletus</taxon>
    </lineage>
</organism>
<protein>
    <submittedName>
        <fullName evidence="1">Uncharacterized protein</fullName>
    </submittedName>
</protein>
<name>A0A8I3A545_9AGAM</name>
<dbReference type="Proteomes" id="UP000683000">
    <property type="component" value="Unassembled WGS sequence"/>
</dbReference>
<gene>
    <name evidence="1" type="ORF">JVT61DRAFT_11083</name>
</gene>
<sequence length="90" mass="10101">MSLVGVTVLFCKWDHFDQYQKEKEVRRSQQATPPKRKALTNLVPASNKQCLVEVGPRHGDSGTSSVVTVNFNMDESEQSSDSQDEDVEVM</sequence>
<dbReference type="EMBL" id="JAGFBS010000045">
    <property type="protein sequence ID" value="KAG6370698.1"/>
    <property type="molecule type" value="Genomic_DNA"/>
</dbReference>
<evidence type="ECO:0000313" key="1">
    <source>
        <dbReference type="EMBL" id="KAG6370698.1"/>
    </source>
</evidence>
<proteinExistence type="predicted"/>
<reference evidence="1" key="1">
    <citation type="submission" date="2021-03" db="EMBL/GenBank/DDBJ databases">
        <title>Evolutionary innovations through gain and loss of genes in the ectomycorrhizal Boletales.</title>
        <authorList>
            <person name="Wu G."/>
            <person name="Miyauchi S."/>
            <person name="Morin E."/>
            <person name="Yang Z.-L."/>
            <person name="Xu J."/>
            <person name="Martin F.M."/>
        </authorList>
    </citation>
    <scope>NUCLEOTIDE SEQUENCE</scope>
    <source>
        <strain evidence="1">BR01</strain>
    </source>
</reference>
<dbReference type="AlphaFoldDB" id="A0A8I3A545"/>
<evidence type="ECO:0000313" key="2">
    <source>
        <dbReference type="Proteomes" id="UP000683000"/>
    </source>
</evidence>